<feature type="domain" description="Rhodanese" evidence="3">
    <location>
        <begin position="169"/>
        <end position="223"/>
    </location>
</feature>
<evidence type="ECO:0000259" key="3">
    <source>
        <dbReference type="PROSITE" id="PS50206"/>
    </source>
</evidence>
<organism evidence="4">
    <name type="scientific">hydrothermal vent metagenome</name>
    <dbReference type="NCBI Taxonomy" id="652676"/>
    <lineage>
        <taxon>unclassified sequences</taxon>
        <taxon>metagenomes</taxon>
        <taxon>ecological metagenomes</taxon>
    </lineage>
</organism>
<accession>A0A3B0U2W9</accession>
<keyword evidence="2" id="KW-0677">Repeat</keyword>
<dbReference type="EC" id="2.8.1.2" evidence="4"/>
<dbReference type="Gene3D" id="3.40.250.10">
    <property type="entry name" value="Rhodanese-like domain"/>
    <property type="match status" value="2"/>
</dbReference>
<protein>
    <submittedName>
        <fullName evidence="4">3-mercaptopyruvate sulfurtransferase</fullName>
        <ecNumber evidence="4">2.8.1.2</ecNumber>
    </submittedName>
</protein>
<dbReference type="GO" id="GO:0004792">
    <property type="term" value="F:thiosulfate-cyanide sulfurtransferase activity"/>
    <property type="evidence" value="ECO:0007669"/>
    <property type="project" value="InterPro"/>
</dbReference>
<reference evidence="4" key="1">
    <citation type="submission" date="2018-06" db="EMBL/GenBank/DDBJ databases">
        <authorList>
            <person name="Zhirakovskaya E."/>
        </authorList>
    </citation>
    <scope>NUCLEOTIDE SEQUENCE</scope>
</reference>
<feature type="domain" description="Rhodanese" evidence="3">
    <location>
        <begin position="18"/>
        <end position="135"/>
    </location>
</feature>
<dbReference type="EMBL" id="UOEQ01000314">
    <property type="protein sequence ID" value="VAW20952.1"/>
    <property type="molecule type" value="Genomic_DNA"/>
</dbReference>
<dbReference type="InterPro" id="IPR001307">
    <property type="entry name" value="Thiosulphate_STrfase_CS"/>
</dbReference>
<dbReference type="SUPFAM" id="SSF52821">
    <property type="entry name" value="Rhodanese/Cell cycle control phosphatase"/>
    <property type="match status" value="2"/>
</dbReference>
<gene>
    <name evidence="4" type="ORF">MNBD_ALPHA11-2377</name>
</gene>
<evidence type="ECO:0000256" key="1">
    <source>
        <dbReference type="ARBA" id="ARBA00022679"/>
    </source>
</evidence>
<dbReference type="InterPro" id="IPR001763">
    <property type="entry name" value="Rhodanese-like_dom"/>
</dbReference>
<name>A0A3B0U2W9_9ZZZZ</name>
<dbReference type="CDD" id="cd01448">
    <property type="entry name" value="TST_Repeat_1"/>
    <property type="match status" value="1"/>
</dbReference>
<dbReference type="InterPro" id="IPR036873">
    <property type="entry name" value="Rhodanese-like_dom_sf"/>
</dbReference>
<proteinExistence type="predicted"/>
<dbReference type="PANTHER" id="PTHR11364">
    <property type="entry name" value="THIOSULFATE SULFERTANSFERASE"/>
    <property type="match status" value="1"/>
</dbReference>
<sequence>MSEISPFVDTQFVFENLNNSNFCIVDASWHMPNSDQSALDNFTSGHIPGAIYFDLDKIADTSSTLPHMVASPETFERMVGELGIGENDTIIIYDSSGLFSAARVWWNFKIMGAKNCFVLRGGLPKWRRENRPITTGKPSPKAKQFNAVMQTEQVAEKSELLKIATALENLSEAQIIDVRAKARFSAQAPEPRPGMRSGRIPGSKNLPFMDLIKDGEMIDPGAIN</sequence>
<feature type="non-terminal residue" evidence="4">
    <location>
        <position position="224"/>
    </location>
</feature>
<dbReference type="AlphaFoldDB" id="A0A3B0U2W9"/>
<dbReference type="FunFam" id="3.40.250.10:FF:000015">
    <property type="entry name" value="Sulfurtransferase"/>
    <property type="match status" value="1"/>
</dbReference>
<dbReference type="Pfam" id="PF00581">
    <property type="entry name" value="Rhodanese"/>
    <property type="match status" value="1"/>
</dbReference>
<evidence type="ECO:0000313" key="4">
    <source>
        <dbReference type="EMBL" id="VAW20952.1"/>
    </source>
</evidence>
<keyword evidence="4" id="KW-0670">Pyruvate</keyword>
<dbReference type="InterPro" id="IPR045078">
    <property type="entry name" value="TST/MPST-like"/>
</dbReference>
<dbReference type="PROSITE" id="PS00380">
    <property type="entry name" value="RHODANESE_1"/>
    <property type="match status" value="1"/>
</dbReference>
<dbReference type="PANTHER" id="PTHR11364:SF27">
    <property type="entry name" value="SULFURTRANSFERASE"/>
    <property type="match status" value="1"/>
</dbReference>
<keyword evidence="1 4" id="KW-0808">Transferase</keyword>
<dbReference type="GO" id="GO:0016784">
    <property type="term" value="F:3-mercaptopyruvate sulfurtransferase activity"/>
    <property type="evidence" value="ECO:0007669"/>
    <property type="project" value="UniProtKB-EC"/>
</dbReference>
<dbReference type="PROSITE" id="PS50206">
    <property type="entry name" value="RHODANESE_3"/>
    <property type="match status" value="2"/>
</dbReference>
<dbReference type="SMART" id="SM00450">
    <property type="entry name" value="RHOD"/>
    <property type="match status" value="1"/>
</dbReference>
<evidence type="ECO:0000256" key="2">
    <source>
        <dbReference type="ARBA" id="ARBA00022737"/>
    </source>
</evidence>